<proteinExistence type="predicted"/>
<sequence length="371" mass="38520">MTPAFATIPGTAPLRLVVVGAGVMGRHWMRIVSETPAAQLVGVVDLDTEAAAQAAAASGADVISGASLTAVAAETGADAVIDVTAPQAHRAVNVEALRAGLPVLCEKPIAPTVAETMALVAAAELTGQLLMTSQSRRYYPALARLKGMAATLGDIGIVTTEFFKAPHFGGFRDEMDDPLLVDMAIHAFDVARYLLGAEATSVDCRSFNPSWSWYRGDAAASADFAFDGGARYVYTGSWCSPGLETSWNGTWRISGENGTAAWDGEGEPVSDPAVVPADGPVTARSEIAGALDEFVRALRTGGIPSGEVHSNIHTIAMVEGAVRSARTGHRVALDGVLENAYTAALADERDADLRGVLASWGSAGDAVARLR</sequence>
<dbReference type="Pfam" id="PF22725">
    <property type="entry name" value="GFO_IDH_MocA_C3"/>
    <property type="match status" value="1"/>
</dbReference>
<dbReference type="InterPro" id="IPR036291">
    <property type="entry name" value="NAD(P)-bd_dom_sf"/>
</dbReference>
<keyword evidence="5" id="KW-1185">Reference proteome</keyword>
<evidence type="ECO:0000259" key="2">
    <source>
        <dbReference type="Pfam" id="PF01408"/>
    </source>
</evidence>
<dbReference type="InterPro" id="IPR055170">
    <property type="entry name" value="GFO_IDH_MocA-like_dom"/>
</dbReference>
<dbReference type="RefSeq" id="WP_039401535.1">
    <property type="nucleotide sequence ID" value="NZ_JTDK01000015.1"/>
</dbReference>
<keyword evidence="1" id="KW-0520">NAD</keyword>
<dbReference type="SUPFAM" id="SSF55347">
    <property type="entry name" value="Glyceraldehyde-3-phosphate dehydrogenase-like, C-terminal domain"/>
    <property type="match status" value="1"/>
</dbReference>
<dbReference type="EMBL" id="JTDK01000015">
    <property type="protein sequence ID" value="KHK96420.1"/>
    <property type="molecule type" value="Genomic_DNA"/>
</dbReference>
<dbReference type="PANTHER" id="PTHR43708:SF8">
    <property type="entry name" value="OXIDOREDUCTASE"/>
    <property type="match status" value="1"/>
</dbReference>
<dbReference type="Gene3D" id="3.30.360.10">
    <property type="entry name" value="Dihydrodipicolinate Reductase, domain 2"/>
    <property type="match status" value="1"/>
</dbReference>
<reference evidence="4 5" key="1">
    <citation type="submission" date="2014-11" db="EMBL/GenBank/DDBJ databases">
        <title>Genome sequence of Microbacterium mangrovi MUSC 115(T).</title>
        <authorList>
            <person name="Lee L.-H."/>
        </authorList>
    </citation>
    <scope>NUCLEOTIDE SEQUENCE [LARGE SCALE GENOMIC DNA]</scope>
    <source>
        <strain evidence="4 5">MUSC 115</strain>
    </source>
</reference>
<accession>A0A0B1ZYX2</accession>
<dbReference type="Proteomes" id="UP000031030">
    <property type="component" value="Unassembled WGS sequence"/>
</dbReference>
<protein>
    <submittedName>
        <fullName evidence="4">Oxidoreductase</fullName>
    </submittedName>
</protein>
<dbReference type="Pfam" id="PF01408">
    <property type="entry name" value="GFO_IDH_MocA"/>
    <property type="match status" value="1"/>
</dbReference>
<feature type="domain" description="Gfo/Idh/MocA-like oxidoreductase N-terminal" evidence="2">
    <location>
        <begin position="15"/>
        <end position="132"/>
    </location>
</feature>
<dbReference type="STRING" id="1348253.LK09_15830"/>
<feature type="domain" description="GFO/IDH/MocA-like oxidoreductase" evidence="3">
    <location>
        <begin position="153"/>
        <end position="260"/>
    </location>
</feature>
<comment type="caution">
    <text evidence="4">The sequence shown here is derived from an EMBL/GenBank/DDBJ whole genome shotgun (WGS) entry which is preliminary data.</text>
</comment>
<dbReference type="GO" id="GO:0000166">
    <property type="term" value="F:nucleotide binding"/>
    <property type="evidence" value="ECO:0007669"/>
    <property type="project" value="InterPro"/>
</dbReference>
<dbReference type="InterPro" id="IPR051317">
    <property type="entry name" value="Gfo/Idh/MocA_oxidoreduct"/>
</dbReference>
<dbReference type="SUPFAM" id="SSF51735">
    <property type="entry name" value="NAD(P)-binding Rossmann-fold domains"/>
    <property type="match status" value="1"/>
</dbReference>
<evidence type="ECO:0000259" key="3">
    <source>
        <dbReference type="Pfam" id="PF22725"/>
    </source>
</evidence>
<gene>
    <name evidence="4" type="ORF">LK09_15830</name>
</gene>
<evidence type="ECO:0000313" key="4">
    <source>
        <dbReference type="EMBL" id="KHK96420.1"/>
    </source>
</evidence>
<dbReference type="AlphaFoldDB" id="A0A0B1ZYX2"/>
<dbReference type="OrthoDB" id="9800252at2"/>
<dbReference type="PANTHER" id="PTHR43708">
    <property type="entry name" value="CONSERVED EXPRESSED OXIDOREDUCTASE (EUROFUNG)"/>
    <property type="match status" value="1"/>
</dbReference>
<evidence type="ECO:0000313" key="5">
    <source>
        <dbReference type="Proteomes" id="UP000031030"/>
    </source>
</evidence>
<dbReference type="Gene3D" id="3.40.50.720">
    <property type="entry name" value="NAD(P)-binding Rossmann-like Domain"/>
    <property type="match status" value="1"/>
</dbReference>
<organism evidence="4 5">
    <name type="scientific">Microbacterium mangrovi</name>
    <dbReference type="NCBI Taxonomy" id="1348253"/>
    <lineage>
        <taxon>Bacteria</taxon>
        <taxon>Bacillati</taxon>
        <taxon>Actinomycetota</taxon>
        <taxon>Actinomycetes</taxon>
        <taxon>Micrococcales</taxon>
        <taxon>Microbacteriaceae</taxon>
        <taxon>Microbacterium</taxon>
    </lineage>
</organism>
<dbReference type="InterPro" id="IPR000683">
    <property type="entry name" value="Gfo/Idh/MocA-like_OxRdtase_N"/>
</dbReference>
<evidence type="ECO:0000256" key="1">
    <source>
        <dbReference type="ARBA" id="ARBA00023027"/>
    </source>
</evidence>
<name>A0A0B1ZYX2_9MICO</name>